<reference evidence="1 2" key="1">
    <citation type="submission" date="2014-06" db="EMBL/GenBank/DDBJ databases">
        <authorList>
            <person name="Ngugi D.K."/>
            <person name="Blom J."/>
            <person name="Alam I."/>
            <person name="Rashid M."/>
            <person name="Baalawi W."/>
            <person name="Zhang G."/>
            <person name="Hikmawan T."/>
            <person name="Guan Y."/>
            <person name="Antunes A."/>
            <person name="Siam R."/>
            <person name="El-Dorry H."/>
            <person name="Bajic V."/>
            <person name="Stingl U."/>
        </authorList>
    </citation>
    <scope>NUCLEOTIDE SEQUENCE [LARGE SCALE GENOMIC DNA]</scope>
    <source>
        <strain evidence="1">SCGC AAA799-B03</strain>
    </source>
</reference>
<accession>A0A087S7G2</accession>
<dbReference type="EMBL" id="JOTA01000014">
    <property type="protein sequence ID" value="KFM21666.1"/>
    <property type="molecule type" value="Genomic_DNA"/>
</dbReference>
<dbReference type="Proteomes" id="UP000029384">
    <property type="component" value="Unassembled WGS sequence"/>
</dbReference>
<keyword evidence="2" id="KW-1185">Reference proteome</keyword>
<sequence>MTIPDGTEKHNDVIDLVIQATQKIIDVKNDDGTLSQEQQMDTDSLWWKTHSISSNNFGQLAFELKEFERMALVAHENMCRERAEQVAHEIMEISQSYRRAIDAKSSESLRDKNNSQSVLIDKVGRNRVEKVYTMKDQVNKSLLSGFLGRDRDRDEEYG</sequence>
<evidence type="ECO:0000313" key="1">
    <source>
        <dbReference type="EMBL" id="KFM21666.1"/>
    </source>
</evidence>
<proteinExistence type="predicted"/>
<evidence type="ECO:0000313" key="2">
    <source>
        <dbReference type="Proteomes" id="UP000029384"/>
    </source>
</evidence>
<protein>
    <submittedName>
        <fullName evidence="1">Uncharacterized protein</fullName>
    </submittedName>
</protein>
<name>A0A087S7G2_9ARCH</name>
<comment type="caution">
    <text evidence="1">The sequence shown here is derived from an EMBL/GenBank/DDBJ whole genome shotgun (WGS) entry which is preliminary data.</text>
</comment>
<gene>
    <name evidence="1" type="ORF">AAA799B03_00766</name>
</gene>
<dbReference type="AlphaFoldDB" id="A0A087S7G2"/>
<organism evidence="1 2">
    <name type="scientific">Marine Group I thaumarchaeote SCGC AAA799-B03</name>
    <dbReference type="NCBI Taxonomy" id="1502289"/>
    <lineage>
        <taxon>Archaea</taxon>
        <taxon>Nitrososphaerota</taxon>
        <taxon>Marine Group I</taxon>
    </lineage>
</organism>